<dbReference type="InterPro" id="IPR050549">
    <property type="entry name" value="MFS_Trehalose_Transporter"/>
</dbReference>
<gene>
    <name evidence="7" type="primary">jg21891</name>
    <name evidence="7" type="ORF">PAEG_LOCUS16059</name>
</gene>
<keyword evidence="8" id="KW-1185">Reference proteome</keyword>
<dbReference type="InterPro" id="IPR005828">
    <property type="entry name" value="MFS_sugar_transport-like"/>
</dbReference>
<dbReference type="InterPro" id="IPR020846">
    <property type="entry name" value="MFS_dom"/>
</dbReference>
<evidence type="ECO:0000256" key="1">
    <source>
        <dbReference type="ARBA" id="ARBA00004141"/>
    </source>
</evidence>
<protein>
    <submittedName>
        <fullName evidence="7">Jg21891 protein</fullName>
    </submittedName>
</protein>
<feature type="domain" description="Major facilitator superfamily (MFS) profile" evidence="6">
    <location>
        <begin position="8"/>
        <end position="359"/>
    </location>
</feature>
<reference evidence="7" key="1">
    <citation type="submission" date="2022-03" db="EMBL/GenBank/DDBJ databases">
        <authorList>
            <person name="Lindestad O."/>
        </authorList>
    </citation>
    <scope>NUCLEOTIDE SEQUENCE</scope>
</reference>
<dbReference type="Gene3D" id="1.20.1250.20">
    <property type="entry name" value="MFS general substrate transporter like domains"/>
    <property type="match status" value="1"/>
</dbReference>
<name>A0A8S4RQP7_9NEOP</name>
<feature type="transmembrane region" description="Helical" evidence="5">
    <location>
        <begin position="140"/>
        <end position="162"/>
    </location>
</feature>
<dbReference type="PANTHER" id="PTHR48021">
    <property type="match status" value="1"/>
</dbReference>
<feature type="transmembrane region" description="Helical" evidence="5">
    <location>
        <begin position="295"/>
        <end position="318"/>
    </location>
</feature>
<evidence type="ECO:0000259" key="6">
    <source>
        <dbReference type="PROSITE" id="PS50850"/>
    </source>
</evidence>
<sequence>MVRAQTLRQLLIASGLAVCSISDGYIFGQMSGMIDALSSKNSSVPSLTEDDLSWMASSINILCVLGFGLMGLITEFLGRRTAIAIVSLPVSVCWVLIYFAHDRILLLLTRIVLGVCFGGILVLVYISIAEYQPPQIRPLSITLIASVGSLVGTALGHILSILMNWRHVALIGVIPSGLSVILPLFWLESPPWLASKGRFEESEKAFNALRVQSDASDNELRLVLAYEKKKRCEISLSTEKVVFGKKIAVAVRQSYFWKIAMFSIVICVYRVASGRILFSTLAITILQDITGTTDILLFTLTVDGLTIMGAVFSCYFLCRQQSIFIVDESFTTRFLFCDHIGRTVSYFGYIDIRDISNRD</sequence>
<evidence type="ECO:0000256" key="3">
    <source>
        <dbReference type="ARBA" id="ARBA00022989"/>
    </source>
</evidence>
<dbReference type="GO" id="GO:0016020">
    <property type="term" value="C:membrane"/>
    <property type="evidence" value="ECO:0007669"/>
    <property type="project" value="UniProtKB-SubCell"/>
</dbReference>
<comment type="caution">
    <text evidence="7">The sequence shown here is derived from an EMBL/GenBank/DDBJ whole genome shotgun (WGS) entry which is preliminary data.</text>
</comment>
<feature type="transmembrane region" description="Helical" evidence="5">
    <location>
        <begin position="168"/>
        <end position="187"/>
    </location>
</feature>
<dbReference type="AlphaFoldDB" id="A0A8S4RQP7"/>
<feature type="transmembrane region" description="Helical" evidence="5">
    <location>
        <begin position="107"/>
        <end position="128"/>
    </location>
</feature>
<keyword evidence="3 5" id="KW-1133">Transmembrane helix</keyword>
<dbReference type="PROSITE" id="PS50850">
    <property type="entry name" value="MFS"/>
    <property type="match status" value="1"/>
</dbReference>
<dbReference type="Proteomes" id="UP000838756">
    <property type="component" value="Unassembled WGS sequence"/>
</dbReference>
<feature type="transmembrane region" description="Helical" evidence="5">
    <location>
        <begin position="255"/>
        <end position="283"/>
    </location>
</feature>
<dbReference type="GO" id="GO:0022857">
    <property type="term" value="F:transmembrane transporter activity"/>
    <property type="evidence" value="ECO:0007669"/>
    <property type="project" value="InterPro"/>
</dbReference>
<evidence type="ECO:0000313" key="7">
    <source>
        <dbReference type="EMBL" id="CAH2239256.1"/>
    </source>
</evidence>
<evidence type="ECO:0000313" key="8">
    <source>
        <dbReference type="Proteomes" id="UP000838756"/>
    </source>
</evidence>
<feature type="transmembrane region" description="Helical" evidence="5">
    <location>
        <begin position="81"/>
        <end position="101"/>
    </location>
</feature>
<accession>A0A8S4RQP7</accession>
<dbReference type="SUPFAM" id="SSF103473">
    <property type="entry name" value="MFS general substrate transporter"/>
    <property type="match status" value="1"/>
</dbReference>
<dbReference type="PANTHER" id="PTHR48021:SF1">
    <property type="entry name" value="GH07001P-RELATED"/>
    <property type="match status" value="1"/>
</dbReference>
<dbReference type="OrthoDB" id="6133115at2759"/>
<evidence type="ECO:0000256" key="2">
    <source>
        <dbReference type="ARBA" id="ARBA00022692"/>
    </source>
</evidence>
<dbReference type="EMBL" id="CAKXAJ010025426">
    <property type="protein sequence ID" value="CAH2239256.1"/>
    <property type="molecule type" value="Genomic_DNA"/>
</dbReference>
<dbReference type="InterPro" id="IPR036259">
    <property type="entry name" value="MFS_trans_sf"/>
</dbReference>
<organism evidence="7 8">
    <name type="scientific">Pararge aegeria aegeria</name>
    <dbReference type="NCBI Taxonomy" id="348720"/>
    <lineage>
        <taxon>Eukaryota</taxon>
        <taxon>Metazoa</taxon>
        <taxon>Ecdysozoa</taxon>
        <taxon>Arthropoda</taxon>
        <taxon>Hexapoda</taxon>
        <taxon>Insecta</taxon>
        <taxon>Pterygota</taxon>
        <taxon>Neoptera</taxon>
        <taxon>Endopterygota</taxon>
        <taxon>Lepidoptera</taxon>
        <taxon>Glossata</taxon>
        <taxon>Ditrysia</taxon>
        <taxon>Papilionoidea</taxon>
        <taxon>Nymphalidae</taxon>
        <taxon>Satyrinae</taxon>
        <taxon>Satyrini</taxon>
        <taxon>Parargina</taxon>
        <taxon>Pararge</taxon>
    </lineage>
</organism>
<comment type="subcellular location">
    <subcellularLocation>
        <location evidence="1">Membrane</location>
        <topology evidence="1">Multi-pass membrane protein</topology>
    </subcellularLocation>
</comment>
<dbReference type="Pfam" id="PF00083">
    <property type="entry name" value="Sugar_tr"/>
    <property type="match status" value="1"/>
</dbReference>
<feature type="transmembrane region" description="Helical" evidence="5">
    <location>
        <begin position="52"/>
        <end position="74"/>
    </location>
</feature>
<keyword evidence="2 5" id="KW-0812">Transmembrane</keyword>
<proteinExistence type="predicted"/>
<evidence type="ECO:0000256" key="4">
    <source>
        <dbReference type="ARBA" id="ARBA00023136"/>
    </source>
</evidence>
<evidence type="ECO:0000256" key="5">
    <source>
        <dbReference type="SAM" id="Phobius"/>
    </source>
</evidence>
<keyword evidence="4 5" id="KW-0472">Membrane</keyword>